<protein>
    <submittedName>
        <fullName evidence="2">Uncharacterized protein</fullName>
    </submittedName>
</protein>
<feature type="transmembrane region" description="Helical" evidence="1">
    <location>
        <begin position="7"/>
        <end position="24"/>
    </location>
</feature>
<dbReference type="AlphaFoldDB" id="A0A4R7F4Q8"/>
<evidence type="ECO:0000313" key="3">
    <source>
        <dbReference type="Proteomes" id="UP000295215"/>
    </source>
</evidence>
<feature type="transmembrane region" description="Helical" evidence="1">
    <location>
        <begin position="36"/>
        <end position="53"/>
    </location>
</feature>
<organism evidence="2 3">
    <name type="scientific">Myroides indicus</name>
    <dbReference type="NCBI Taxonomy" id="1323422"/>
    <lineage>
        <taxon>Bacteria</taxon>
        <taxon>Pseudomonadati</taxon>
        <taxon>Bacteroidota</taxon>
        <taxon>Flavobacteriia</taxon>
        <taxon>Flavobacteriales</taxon>
        <taxon>Flavobacteriaceae</taxon>
        <taxon>Myroides</taxon>
    </lineage>
</organism>
<evidence type="ECO:0000256" key="1">
    <source>
        <dbReference type="SAM" id="Phobius"/>
    </source>
</evidence>
<accession>A0A4R7F4Q8</accession>
<dbReference type="RefSeq" id="WP_133711646.1">
    <property type="nucleotide sequence ID" value="NZ_SOAG01000003.1"/>
</dbReference>
<keyword evidence="1" id="KW-0812">Transmembrane</keyword>
<name>A0A4R7F4Q8_9FLAO</name>
<dbReference type="EMBL" id="SOAG01000003">
    <property type="protein sequence ID" value="TDS65037.1"/>
    <property type="molecule type" value="Genomic_DNA"/>
</dbReference>
<comment type="caution">
    <text evidence="2">The sequence shown here is derived from an EMBL/GenBank/DDBJ whole genome shotgun (WGS) entry which is preliminary data.</text>
</comment>
<keyword evidence="1" id="KW-1133">Transmembrane helix</keyword>
<gene>
    <name evidence="2" type="ORF">C8P70_10357</name>
</gene>
<evidence type="ECO:0000313" key="2">
    <source>
        <dbReference type="EMBL" id="TDS65037.1"/>
    </source>
</evidence>
<proteinExistence type="predicted"/>
<dbReference type="OrthoDB" id="1452026at2"/>
<keyword evidence="3" id="KW-1185">Reference proteome</keyword>
<sequence>MNNKIEKIITFIVLLWLVYGIFNLDSSDLWSIEKNWFPFLGFLVFIIYLIYSIQKAAKNNPR</sequence>
<reference evidence="2 3" key="1">
    <citation type="submission" date="2019-03" db="EMBL/GenBank/DDBJ databases">
        <title>Genomic Encyclopedia of Archaeal and Bacterial Type Strains, Phase II (KMG-II): from individual species to whole genera.</title>
        <authorList>
            <person name="Goeker M."/>
        </authorList>
    </citation>
    <scope>NUCLEOTIDE SEQUENCE [LARGE SCALE GENOMIC DNA]</scope>
    <source>
        <strain evidence="2 3">DSM 28213</strain>
    </source>
</reference>
<dbReference type="Proteomes" id="UP000295215">
    <property type="component" value="Unassembled WGS sequence"/>
</dbReference>
<keyword evidence="1" id="KW-0472">Membrane</keyword>